<dbReference type="GO" id="GO:0046872">
    <property type="term" value="F:metal ion binding"/>
    <property type="evidence" value="ECO:0007669"/>
    <property type="project" value="UniProtKB-KW"/>
</dbReference>
<feature type="domain" description="THIF-type NAD/FAD binding fold" evidence="9">
    <location>
        <begin position="65"/>
        <end position="314"/>
    </location>
</feature>
<dbReference type="InterPro" id="IPR000594">
    <property type="entry name" value="ThiF_NAD_FAD-bd"/>
</dbReference>
<gene>
    <name evidence="10" type="ORF">STCU_04760</name>
</gene>
<evidence type="ECO:0000256" key="8">
    <source>
        <dbReference type="SAM" id="Phobius"/>
    </source>
</evidence>
<keyword evidence="4" id="KW-0547">Nucleotide-binding</keyword>
<organism evidence="10 11">
    <name type="scientific">Strigomonas culicis</name>
    <dbReference type="NCBI Taxonomy" id="28005"/>
    <lineage>
        <taxon>Eukaryota</taxon>
        <taxon>Discoba</taxon>
        <taxon>Euglenozoa</taxon>
        <taxon>Kinetoplastea</taxon>
        <taxon>Metakinetoplastina</taxon>
        <taxon>Trypanosomatida</taxon>
        <taxon>Trypanosomatidae</taxon>
        <taxon>Strigomonadinae</taxon>
        <taxon>Strigomonas</taxon>
    </lineage>
</organism>
<dbReference type="InterPro" id="IPR045886">
    <property type="entry name" value="ThiF/MoeB/HesA"/>
</dbReference>
<dbReference type="AlphaFoldDB" id="S9VZ98"/>
<keyword evidence="8" id="KW-1133">Transmembrane helix</keyword>
<dbReference type="PANTHER" id="PTHR10953">
    <property type="entry name" value="UBIQUITIN-ACTIVATING ENZYME E1"/>
    <property type="match status" value="1"/>
</dbReference>
<comment type="caution">
    <text evidence="10">The sequence shown here is derived from an EMBL/GenBank/DDBJ whole genome shotgun (WGS) entry which is preliminary data.</text>
</comment>
<feature type="transmembrane region" description="Helical" evidence="8">
    <location>
        <begin position="12"/>
        <end position="36"/>
    </location>
</feature>
<dbReference type="InterPro" id="IPR035985">
    <property type="entry name" value="Ubiquitin-activating_enz"/>
</dbReference>
<evidence type="ECO:0000313" key="11">
    <source>
        <dbReference type="Proteomes" id="UP000015354"/>
    </source>
</evidence>
<reference evidence="10 11" key="1">
    <citation type="journal article" date="2013" name="PLoS ONE">
        <title>Predicting the Proteins of Angomonas deanei, Strigomonas culicis and Their Respective Endosymbionts Reveals New Aspects of the Trypanosomatidae Family.</title>
        <authorList>
            <person name="Motta M.C."/>
            <person name="Martins A.C."/>
            <person name="de Souza S.S."/>
            <person name="Catta-Preta C.M."/>
            <person name="Silva R."/>
            <person name="Klein C.C."/>
            <person name="de Almeida L.G."/>
            <person name="de Lima Cunha O."/>
            <person name="Ciapina L.P."/>
            <person name="Brocchi M."/>
            <person name="Colabardini A.C."/>
            <person name="de Araujo Lima B."/>
            <person name="Machado C.R."/>
            <person name="de Almeida Soares C.M."/>
            <person name="Probst C.M."/>
            <person name="de Menezes C.B."/>
            <person name="Thompson C.E."/>
            <person name="Bartholomeu D.C."/>
            <person name="Gradia D.F."/>
            <person name="Pavoni D.P."/>
            <person name="Grisard E.C."/>
            <person name="Fantinatti-Garboggini F."/>
            <person name="Marchini F.K."/>
            <person name="Rodrigues-Luiz G.F."/>
            <person name="Wagner G."/>
            <person name="Goldman G.H."/>
            <person name="Fietto J.L."/>
            <person name="Elias M.C."/>
            <person name="Goldman M.H."/>
            <person name="Sagot M.F."/>
            <person name="Pereira M."/>
            <person name="Stoco P.H."/>
            <person name="de Mendonca-Neto R.P."/>
            <person name="Teixeira S.M."/>
            <person name="Maciel T.E."/>
            <person name="de Oliveira Mendes T.A."/>
            <person name="Urmenyi T.P."/>
            <person name="de Souza W."/>
            <person name="Schenkman S."/>
            <person name="de Vasconcelos A.T."/>
        </authorList>
    </citation>
    <scope>NUCLEOTIDE SEQUENCE [LARGE SCALE GENOMIC DNA]</scope>
</reference>
<proteinExistence type="inferred from homology"/>
<evidence type="ECO:0000256" key="7">
    <source>
        <dbReference type="ARBA" id="ARBA00022840"/>
    </source>
</evidence>
<comment type="similarity">
    <text evidence="1">Belongs to the ubiquitin-activating E1 family. UBA5 subfamily.</text>
</comment>
<dbReference type="Pfam" id="PF00899">
    <property type="entry name" value="ThiF"/>
    <property type="match status" value="1"/>
</dbReference>
<evidence type="ECO:0000256" key="2">
    <source>
        <dbReference type="ARBA" id="ARBA00016279"/>
    </source>
</evidence>
<evidence type="ECO:0000256" key="5">
    <source>
        <dbReference type="ARBA" id="ARBA00022786"/>
    </source>
</evidence>
<evidence type="ECO:0000256" key="1">
    <source>
        <dbReference type="ARBA" id="ARBA00005339"/>
    </source>
</evidence>
<keyword evidence="8" id="KW-0812">Transmembrane</keyword>
<name>S9VZ98_9TRYP</name>
<accession>S9VZ98</accession>
<evidence type="ECO:0000256" key="4">
    <source>
        <dbReference type="ARBA" id="ARBA00022741"/>
    </source>
</evidence>
<dbReference type="OrthoDB" id="206053at2759"/>
<dbReference type="Proteomes" id="UP000015354">
    <property type="component" value="Unassembled WGS sequence"/>
</dbReference>
<dbReference type="GO" id="GO:0071566">
    <property type="term" value="F:UFM1 activating enzyme activity"/>
    <property type="evidence" value="ECO:0007669"/>
    <property type="project" value="TreeGrafter"/>
</dbReference>
<protein>
    <recommendedName>
        <fullName evidence="2">Ubiquitin-like modifier-activating enzyme 5</fullName>
    </recommendedName>
</protein>
<evidence type="ECO:0000256" key="6">
    <source>
        <dbReference type="ARBA" id="ARBA00022833"/>
    </source>
</evidence>
<dbReference type="InterPro" id="IPR029752">
    <property type="entry name" value="D-isomer_DH_CS1"/>
</dbReference>
<dbReference type="GO" id="GO:0005829">
    <property type="term" value="C:cytosol"/>
    <property type="evidence" value="ECO:0007669"/>
    <property type="project" value="TreeGrafter"/>
</dbReference>
<keyword evidence="5" id="KW-0833">Ubl conjugation pathway</keyword>
<dbReference type="PANTHER" id="PTHR10953:SF9">
    <property type="entry name" value="UBIQUITIN-LIKE MODIFIER-ACTIVATING ENZYME 5"/>
    <property type="match status" value="1"/>
</dbReference>
<dbReference type="CDD" id="cd00757">
    <property type="entry name" value="ThiF_MoeB_HesA_family"/>
    <property type="match status" value="1"/>
</dbReference>
<evidence type="ECO:0000259" key="9">
    <source>
        <dbReference type="Pfam" id="PF00899"/>
    </source>
</evidence>
<dbReference type="GO" id="GO:0005524">
    <property type="term" value="F:ATP binding"/>
    <property type="evidence" value="ECO:0007669"/>
    <property type="project" value="UniProtKB-KW"/>
</dbReference>
<keyword evidence="8" id="KW-0472">Membrane</keyword>
<keyword evidence="11" id="KW-1185">Reference proteome</keyword>
<evidence type="ECO:0000256" key="3">
    <source>
        <dbReference type="ARBA" id="ARBA00022723"/>
    </source>
</evidence>
<evidence type="ECO:0000313" key="10">
    <source>
        <dbReference type="EMBL" id="EPY29030.1"/>
    </source>
</evidence>
<dbReference type="SUPFAM" id="SSF69572">
    <property type="entry name" value="Activating enzymes of the ubiquitin-like proteins"/>
    <property type="match status" value="1"/>
</dbReference>
<sequence>MSNGGCRGGCMYLIVSSPLPLPSFLFGVFFFLFFSLPFSNTLLSCLGHMTDQKKFSAEVRDDNPYSRLMALQRMGVVEDYEAIRHKSVAIIGAGGVGSVVAEMLTRCGIGKLLLFDYDKVELANMNRLFYRPEQQGMTKVDAAKATLEGINPDTTIVPCAYSITAVDQWDTFVESLLTGGVAPQTPIDLLLCCVDNFQARLTVNEVCLQHRLPWMESGVAENAVSGHIQLLLPGTTACYECCPPLVVATGMPEAKREGVCAASLPTTMGIVAGFLAQNTLKYLLQFGTVSEYVGYDAMRDYFPQVHIKANPDCRNRTCVARQAEYAADVAARGEAAHPLHAARQARLAREERERAAAKAKADACAAEWGITVEDKGKHSLAVAQGGGGQDGQGEVEYAYAAGQEDAEAPAEAYVQVDESESIEALMARMKGM</sequence>
<dbReference type="EMBL" id="ATMH01004760">
    <property type="protein sequence ID" value="EPY29030.1"/>
    <property type="molecule type" value="Genomic_DNA"/>
</dbReference>
<keyword evidence="7" id="KW-0067">ATP-binding</keyword>
<dbReference type="FunFam" id="3.40.50.720:FF:000531">
    <property type="entry name" value="NAD/FAD dependent dehydrogenase, putative"/>
    <property type="match status" value="1"/>
</dbReference>
<keyword evidence="6" id="KW-0862">Zinc</keyword>
<dbReference type="PROSITE" id="PS00065">
    <property type="entry name" value="D_2_HYDROXYACID_DH_1"/>
    <property type="match status" value="1"/>
</dbReference>
<dbReference type="Gene3D" id="3.40.50.720">
    <property type="entry name" value="NAD(P)-binding Rossmann-like Domain"/>
    <property type="match status" value="1"/>
</dbReference>
<dbReference type="GO" id="GO:0071569">
    <property type="term" value="P:protein ufmylation"/>
    <property type="evidence" value="ECO:0007669"/>
    <property type="project" value="TreeGrafter"/>
</dbReference>
<keyword evidence="3" id="KW-0479">Metal-binding</keyword>